<feature type="chain" id="PRO_5028874767" evidence="1">
    <location>
        <begin position="20"/>
        <end position="635"/>
    </location>
</feature>
<evidence type="ECO:0000313" key="3">
    <source>
        <dbReference type="Proteomes" id="UP000481861"/>
    </source>
</evidence>
<proteinExistence type="predicted"/>
<gene>
    <name evidence="2" type="ORF">BDV95DRAFT_627456</name>
</gene>
<name>A0A7C8MNJ2_9PLEO</name>
<protein>
    <submittedName>
        <fullName evidence="2">Uncharacterized protein</fullName>
    </submittedName>
</protein>
<comment type="caution">
    <text evidence="2">The sequence shown here is derived from an EMBL/GenBank/DDBJ whole genome shotgun (WGS) entry which is preliminary data.</text>
</comment>
<feature type="signal peptide" evidence="1">
    <location>
        <begin position="1"/>
        <end position="19"/>
    </location>
</feature>
<keyword evidence="3" id="KW-1185">Reference proteome</keyword>
<evidence type="ECO:0000313" key="2">
    <source>
        <dbReference type="EMBL" id="KAF2873564.1"/>
    </source>
</evidence>
<reference evidence="2 3" key="1">
    <citation type="submission" date="2020-01" db="EMBL/GenBank/DDBJ databases">
        <authorList>
            <consortium name="DOE Joint Genome Institute"/>
            <person name="Haridas S."/>
            <person name="Albert R."/>
            <person name="Binder M."/>
            <person name="Bloem J."/>
            <person name="Labutti K."/>
            <person name="Salamov A."/>
            <person name="Andreopoulos B."/>
            <person name="Baker S.E."/>
            <person name="Barry K."/>
            <person name="Bills G."/>
            <person name="Bluhm B.H."/>
            <person name="Cannon C."/>
            <person name="Castanera R."/>
            <person name="Culley D.E."/>
            <person name="Daum C."/>
            <person name="Ezra D."/>
            <person name="Gonzalez J.B."/>
            <person name="Henrissat B."/>
            <person name="Kuo A."/>
            <person name="Liang C."/>
            <person name="Lipzen A."/>
            <person name="Lutzoni F."/>
            <person name="Magnuson J."/>
            <person name="Mondo S."/>
            <person name="Nolan M."/>
            <person name="Ohm R."/>
            <person name="Pangilinan J."/>
            <person name="Park H.-J.H."/>
            <person name="Ramirez L."/>
            <person name="Alfaro M."/>
            <person name="Sun H."/>
            <person name="Tritt A."/>
            <person name="Yoshinaga Y."/>
            <person name="Zwiers L.-H.L."/>
            <person name="Turgeon B.G."/>
            <person name="Goodwin S.B."/>
            <person name="Spatafora J.W."/>
            <person name="Crous P.W."/>
            <person name="Grigoriev I.V."/>
        </authorList>
    </citation>
    <scope>NUCLEOTIDE SEQUENCE [LARGE SCALE GENOMIC DNA]</scope>
    <source>
        <strain evidence="2 3">CBS 611.86</strain>
    </source>
</reference>
<dbReference type="EMBL" id="JAADJZ010000007">
    <property type="protein sequence ID" value="KAF2873564.1"/>
    <property type="molecule type" value="Genomic_DNA"/>
</dbReference>
<dbReference type="AlphaFoldDB" id="A0A7C8MNJ2"/>
<sequence>MPRFSQILSLFSLATLGLAGTPIPSTIPFLVDGGLEASGCTVDNPSEYNSGGFIKVNGFNIKVPKNMIVQFPVAWVPFPQLCGAKASGYEIVVAGNVIDGQAIAGQIQLSARFGLEGSQGYIEQVNFDGTLKIRGGPTVRINDLNGTFSAKLDNSPHPLFLADGSSPSITAFSGFPMCIPRSSTDEKCPASNRPTGATNFAPQDPLKMVPFRVGDFIEYSGVLDGDNILAWSIVAINVQATTVASDTVPNYIRVEDMLVGIPDNAPNVEVADIRVIGFLSSCPGATVSISAIEVDPCTGEETYRQIGTATPRQEERCKFEARLDTVGRAPYTREYLVKVNTPVIETADGIQAGQIVQAVGEWIFPEVDLPGTEPPPLLFTDIRGIAQGDFLDGQRFGRLSPFPGPAPSGAGPDCSNIPNEPVTSDPVAAIASISAVQIGGAQIRLLGSNTVQGIPSDDLVYNWTYTKSSSSAPAVSIVNAAQPTATFTAPKVTAETPLTFELKISRKSNTTSTSKATITVRVSPTADDVVTLDTYSWESRQSGTISVTCHSNVVNGDNKGMTLLLNNGARRLAMTSSGGGRWSYSSRSVAQPTNVQCLSDLRGKSALVTAPTAARRKRRGELGLGNELMSRAEPM</sequence>
<dbReference type="OrthoDB" id="2129641at2759"/>
<evidence type="ECO:0000256" key="1">
    <source>
        <dbReference type="SAM" id="SignalP"/>
    </source>
</evidence>
<accession>A0A7C8MNJ2</accession>
<dbReference type="InterPro" id="IPR013783">
    <property type="entry name" value="Ig-like_fold"/>
</dbReference>
<organism evidence="2 3">
    <name type="scientific">Massariosphaeria phaeospora</name>
    <dbReference type="NCBI Taxonomy" id="100035"/>
    <lineage>
        <taxon>Eukaryota</taxon>
        <taxon>Fungi</taxon>
        <taxon>Dikarya</taxon>
        <taxon>Ascomycota</taxon>
        <taxon>Pezizomycotina</taxon>
        <taxon>Dothideomycetes</taxon>
        <taxon>Pleosporomycetidae</taxon>
        <taxon>Pleosporales</taxon>
        <taxon>Pleosporales incertae sedis</taxon>
        <taxon>Massariosphaeria</taxon>
    </lineage>
</organism>
<dbReference type="Gene3D" id="2.60.40.10">
    <property type="entry name" value="Immunoglobulins"/>
    <property type="match status" value="1"/>
</dbReference>
<keyword evidence="1" id="KW-0732">Signal</keyword>
<dbReference type="Proteomes" id="UP000481861">
    <property type="component" value="Unassembled WGS sequence"/>
</dbReference>